<reference evidence="2" key="1">
    <citation type="submission" date="2021-01" db="EMBL/GenBank/DDBJ databases">
        <authorList>
            <consortium name="Aspergillus chevalieri M1 genome sequencing consortium"/>
            <person name="Kazuki M."/>
            <person name="Futagami T."/>
        </authorList>
    </citation>
    <scope>NUCLEOTIDE SEQUENCE</scope>
    <source>
        <strain evidence="2">M1</strain>
    </source>
</reference>
<feature type="region of interest" description="Disordered" evidence="1">
    <location>
        <begin position="79"/>
        <end position="99"/>
    </location>
</feature>
<keyword evidence="3" id="KW-1185">Reference proteome</keyword>
<accession>A0A7R7VUH8</accession>
<protein>
    <submittedName>
        <fullName evidence="2">Uncharacterized protein</fullName>
    </submittedName>
</protein>
<sequence length="99" mass="11046">MLPVYLRFCPLGKPLSEVKEGRAGGVRPEMNAELETTQSVIDILEGARSRKEFIPGSDGARDGWTKDIELYAPEYLQTEAEGNEADYDHARLSDPKDAY</sequence>
<reference evidence="2" key="2">
    <citation type="submission" date="2021-02" db="EMBL/GenBank/DDBJ databases">
        <title>Aspergillus chevalieri M1 genome sequence.</title>
        <authorList>
            <person name="Kadooka C."/>
            <person name="Mori K."/>
            <person name="Futagami T."/>
        </authorList>
    </citation>
    <scope>NUCLEOTIDE SEQUENCE</scope>
    <source>
        <strain evidence="2">M1</strain>
    </source>
</reference>
<dbReference type="RefSeq" id="XP_043139572.1">
    <property type="nucleotide sequence ID" value="XM_043282165.1"/>
</dbReference>
<feature type="compositionally biased region" description="Basic and acidic residues" evidence="1">
    <location>
        <begin position="86"/>
        <end position="99"/>
    </location>
</feature>
<proteinExistence type="predicted"/>
<name>A0A7R7VUH8_ASPCH</name>
<dbReference type="Proteomes" id="UP000637239">
    <property type="component" value="Chromosome 6"/>
</dbReference>
<dbReference type="KEGG" id="ache:ACHE_60936S"/>
<gene>
    <name evidence="2" type="ORF">ACHE_60936S</name>
</gene>
<evidence type="ECO:0000313" key="2">
    <source>
        <dbReference type="EMBL" id="BCR91050.1"/>
    </source>
</evidence>
<organism evidence="2 3">
    <name type="scientific">Aspergillus chevalieri</name>
    <name type="common">Eurotium chevalieri</name>
    <dbReference type="NCBI Taxonomy" id="182096"/>
    <lineage>
        <taxon>Eukaryota</taxon>
        <taxon>Fungi</taxon>
        <taxon>Dikarya</taxon>
        <taxon>Ascomycota</taxon>
        <taxon>Pezizomycotina</taxon>
        <taxon>Eurotiomycetes</taxon>
        <taxon>Eurotiomycetidae</taxon>
        <taxon>Eurotiales</taxon>
        <taxon>Aspergillaceae</taxon>
        <taxon>Aspergillus</taxon>
        <taxon>Aspergillus subgen. Aspergillus</taxon>
    </lineage>
</organism>
<dbReference type="AlphaFoldDB" id="A0A7R7VUH8"/>
<dbReference type="GeneID" id="66985408"/>
<dbReference type="EMBL" id="AP024421">
    <property type="protein sequence ID" value="BCR91050.1"/>
    <property type="molecule type" value="Genomic_DNA"/>
</dbReference>
<evidence type="ECO:0000313" key="3">
    <source>
        <dbReference type="Proteomes" id="UP000637239"/>
    </source>
</evidence>
<evidence type="ECO:0000256" key="1">
    <source>
        <dbReference type="SAM" id="MobiDB-lite"/>
    </source>
</evidence>